<sequence length="188" mass="20736">MNTTILKAMKVMGLLFISLQAQAQSYVERSVDDYSTIIDQSHDHHNKYELEVSYNDGKHFEFTGSVYFAELTKVQATAEVTGHHYAAVVVRELPFRHSRFGTFFGVGSTFAIEEDMVSDLPGVQAGRSPDSGVGVHEERDLGVAIVLQSGLAYALDDHWSTGFTYSPGVDVNDGHFVHGLTIDLVFGF</sequence>
<evidence type="ECO:0000256" key="1">
    <source>
        <dbReference type="SAM" id="SignalP"/>
    </source>
</evidence>
<evidence type="ECO:0000313" key="2">
    <source>
        <dbReference type="EMBL" id="MDR6240210.1"/>
    </source>
</evidence>
<keyword evidence="1" id="KW-0732">Signal</keyword>
<feature type="chain" id="PRO_5041929120" description="Outer membrane protein beta-barrel domain-containing protein" evidence="1">
    <location>
        <begin position="24"/>
        <end position="188"/>
    </location>
</feature>
<gene>
    <name evidence="2" type="ORF">HNQ88_003276</name>
</gene>
<name>A0AAE3XQQ8_9BACT</name>
<evidence type="ECO:0000313" key="3">
    <source>
        <dbReference type="Proteomes" id="UP001185092"/>
    </source>
</evidence>
<proteinExistence type="predicted"/>
<dbReference type="AlphaFoldDB" id="A0AAE3XQQ8"/>
<protein>
    <recommendedName>
        <fullName evidence="4">Outer membrane protein beta-barrel domain-containing protein</fullName>
    </recommendedName>
</protein>
<dbReference type="RefSeq" id="WP_309940093.1">
    <property type="nucleotide sequence ID" value="NZ_AP025305.1"/>
</dbReference>
<comment type="caution">
    <text evidence="2">The sequence shown here is derived from an EMBL/GenBank/DDBJ whole genome shotgun (WGS) entry which is preliminary data.</text>
</comment>
<accession>A0AAE3XQQ8</accession>
<evidence type="ECO:0008006" key="4">
    <source>
        <dbReference type="Google" id="ProtNLM"/>
    </source>
</evidence>
<dbReference type="Proteomes" id="UP001185092">
    <property type="component" value="Unassembled WGS sequence"/>
</dbReference>
<dbReference type="EMBL" id="JAVDQD010000004">
    <property type="protein sequence ID" value="MDR6240210.1"/>
    <property type="molecule type" value="Genomic_DNA"/>
</dbReference>
<organism evidence="2 3">
    <name type="scientific">Aureibacter tunicatorum</name>
    <dbReference type="NCBI Taxonomy" id="866807"/>
    <lineage>
        <taxon>Bacteria</taxon>
        <taxon>Pseudomonadati</taxon>
        <taxon>Bacteroidota</taxon>
        <taxon>Cytophagia</taxon>
        <taxon>Cytophagales</taxon>
        <taxon>Persicobacteraceae</taxon>
        <taxon>Aureibacter</taxon>
    </lineage>
</organism>
<reference evidence="2" key="1">
    <citation type="submission" date="2023-07" db="EMBL/GenBank/DDBJ databases">
        <title>Genomic Encyclopedia of Type Strains, Phase IV (KMG-IV): sequencing the most valuable type-strain genomes for metagenomic binning, comparative biology and taxonomic classification.</title>
        <authorList>
            <person name="Goeker M."/>
        </authorList>
    </citation>
    <scope>NUCLEOTIDE SEQUENCE</scope>
    <source>
        <strain evidence="2">DSM 26174</strain>
    </source>
</reference>
<feature type="signal peptide" evidence="1">
    <location>
        <begin position="1"/>
        <end position="23"/>
    </location>
</feature>
<keyword evidence="3" id="KW-1185">Reference proteome</keyword>